<dbReference type="Proteomes" id="UP001249851">
    <property type="component" value="Unassembled WGS sequence"/>
</dbReference>
<organism evidence="3 4">
    <name type="scientific">Acropora cervicornis</name>
    <name type="common">Staghorn coral</name>
    <dbReference type="NCBI Taxonomy" id="6130"/>
    <lineage>
        <taxon>Eukaryota</taxon>
        <taxon>Metazoa</taxon>
        <taxon>Cnidaria</taxon>
        <taxon>Anthozoa</taxon>
        <taxon>Hexacorallia</taxon>
        <taxon>Scleractinia</taxon>
        <taxon>Astrocoeniina</taxon>
        <taxon>Acroporidae</taxon>
        <taxon>Acropora</taxon>
    </lineage>
</organism>
<sequence>MSGAKESPVSKYGRSSEFGAVLDFIQTMISNDTLRQAFNIPHLVIVGRQNMAKTTLINRLIGRYLLPMRRMKQPIRFKRVPQSPKWPEDKSREIGGAVEDPTDDLVEQFLNKGSFDHLGAEEINSRTRTPNLKMSVPKESPVSKYGRSSEFGAVLDFIQTMISNDTLRQAFNIPHLVIVGRQNMAKTTLINRLIGRYLLPMRRNETANTLQARTTCPIILNLRHDQKTKVEVRCEGVPRVEGEDPTDIEVERFLNDVSNRLDKEEGTPISKTPVNVTLQGPSLTTLTLVDLPGVHFANDNNRMNDVTQQLVLEYIKKNTKSIIVIVSEVGDPTGDNAINLVKEQAENFKTRTICVLTKPDKLRMEDDMGKKVALNQSSFTLEDGRFIVLRGKDGTDPKEKDWDAEKTQIKEKE</sequence>
<dbReference type="GO" id="GO:0005737">
    <property type="term" value="C:cytoplasm"/>
    <property type="evidence" value="ECO:0007669"/>
    <property type="project" value="TreeGrafter"/>
</dbReference>
<dbReference type="GO" id="GO:0003924">
    <property type="term" value="F:GTPase activity"/>
    <property type="evidence" value="ECO:0007669"/>
    <property type="project" value="InterPro"/>
</dbReference>
<reference evidence="3" key="1">
    <citation type="journal article" date="2023" name="G3 (Bethesda)">
        <title>Whole genome assembly and annotation of the endangered Caribbean coral Acropora cervicornis.</title>
        <authorList>
            <person name="Selwyn J.D."/>
            <person name="Vollmer S.V."/>
        </authorList>
    </citation>
    <scope>NUCLEOTIDE SEQUENCE</scope>
    <source>
        <strain evidence="3">K2</strain>
    </source>
</reference>
<proteinExistence type="predicted"/>
<keyword evidence="4" id="KW-1185">Reference proteome</keyword>
<dbReference type="SMART" id="SM00053">
    <property type="entry name" value="DYNc"/>
    <property type="match status" value="1"/>
</dbReference>
<dbReference type="PROSITE" id="PS51718">
    <property type="entry name" value="G_DYNAMIN_2"/>
    <property type="match status" value="1"/>
</dbReference>
<feature type="region of interest" description="Disordered" evidence="1">
    <location>
        <begin position="78"/>
        <end position="98"/>
    </location>
</feature>
<dbReference type="GO" id="GO:0005525">
    <property type="term" value="F:GTP binding"/>
    <property type="evidence" value="ECO:0007669"/>
    <property type="project" value="InterPro"/>
</dbReference>
<dbReference type="PANTHER" id="PTHR11566">
    <property type="entry name" value="DYNAMIN"/>
    <property type="match status" value="1"/>
</dbReference>
<dbReference type="InterPro" id="IPR001401">
    <property type="entry name" value="Dynamin_GTPase"/>
</dbReference>
<evidence type="ECO:0000256" key="1">
    <source>
        <dbReference type="SAM" id="MobiDB-lite"/>
    </source>
</evidence>
<comment type="caution">
    <text evidence="3">The sequence shown here is derived from an EMBL/GenBank/DDBJ whole genome shotgun (WGS) entry which is preliminary data.</text>
</comment>
<gene>
    <name evidence="3" type="ORF">P5673_021581</name>
</gene>
<accession>A0AAD9Q8J0</accession>
<dbReference type="GO" id="GO:0008017">
    <property type="term" value="F:microtubule binding"/>
    <property type="evidence" value="ECO:0007669"/>
    <property type="project" value="TreeGrafter"/>
</dbReference>
<dbReference type="InterPro" id="IPR045063">
    <property type="entry name" value="Dynamin_N"/>
</dbReference>
<feature type="domain" description="Dynamin-type G" evidence="2">
    <location>
        <begin position="170"/>
        <end position="413"/>
    </location>
</feature>
<dbReference type="AlphaFoldDB" id="A0AAD9Q8J0"/>
<evidence type="ECO:0000259" key="2">
    <source>
        <dbReference type="PROSITE" id="PS51718"/>
    </source>
</evidence>
<name>A0AAD9Q8J0_ACRCE</name>
<dbReference type="GO" id="GO:0005874">
    <property type="term" value="C:microtubule"/>
    <property type="evidence" value="ECO:0007669"/>
    <property type="project" value="TreeGrafter"/>
</dbReference>
<dbReference type="Gene3D" id="3.40.50.300">
    <property type="entry name" value="P-loop containing nucleotide triphosphate hydrolases"/>
    <property type="match status" value="1"/>
</dbReference>
<feature type="region of interest" description="Disordered" evidence="1">
    <location>
        <begin position="392"/>
        <end position="413"/>
    </location>
</feature>
<dbReference type="EMBL" id="JARQWQ010000056">
    <property type="protein sequence ID" value="KAK2556356.1"/>
    <property type="molecule type" value="Genomic_DNA"/>
</dbReference>
<dbReference type="PRINTS" id="PR00195">
    <property type="entry name" value="DYNAMIN"/>
</dbReference>
<dbReference type="InterPro" id="IPR030381">
    <property type="entry name" value="G_DYNAMIN_dom"/>
</dbReference>
<dbReference type="GO" id="GO:0016020">
    <property type="term" value="C:membrane"/>
    <property type="evidence" value="ECO:0007669"/>
    <property type="project" value="TreeGrafter"/>
</dbReference>
<dbReference type="Pfam" id="PF00350">
    <property type="entry name" value="Dynamin_N"/>
    <property type="match status" value="1"/>
</dbReference>
<dbReference type="InterPro" id="IPR022812">
    <property type="entry name" value="Dynamin"/>
</dbReference>
<dbReference type="SUPFAM" id="SSF52540">
    <property type="entry name" value="P-loop containing nucleoside triphosphate hydrolases"/>
    <property type="match status" value="2"/>
</dbReference>
<evidence type="ECO:0000313" key="3">
    <source>
        <dbReference type="EMBL" id="KAK2556356.1"/>
    </source>
</evidence>
<evidence type="ECO:0000313" key="4">
    <source>
        <dbReference type="Proteomes" id="UP001249851"/>
    </source>
</evidence>
<protein>
    <submittedName>
        <fullName evidence="3">Dynamin-A</fullName>
    </submittedName>
</protein>
<reference evidence="3" key="2">
    <citation type="journal article" date="2023" name="Science">
        <title>Genomic signatures of disease resistance in endangered staghorn corals.</title>
        <authorList>
            <person name="Vollmer S.V."/>
            <person name="Selwyn J.D."/>
            <person name="Despard B.A."/>
            <person name="Roesel C.L."/>
        </authorList>
    </citation>
    <scope>NUCLEOTIDE SEQUENCE</scope>
    <source>
        <strain evidence="3">K2</strain>
    </source>
</reference>
<dbReference type="InterPro" id="IPR027417">
    <property type="entry name" value="P-loop_NTPase"/>
</dbReference>